<dbReference type="InParanoid" id="A0A409X793"/>
<feature type="domain" description="Glycosyltransferase 2-like" evidence="3">
    <location>
        <begin position="625"/>
        <end position="731"/>
    </location>
</feature>
<dbReference type="STRING" id="93625.A0A409X793"/>
<feature type="domain" description="NAD-dependent epimerase/dehydratase" evidence="4">
    <location>
        <begin position="15"/>
        <end position="264"/>
    </location>
</feature>
<dbReference type="Proteomes" id="UP000283269">
    <property type="component" value="Unassembled WGS sequence"/>
</dbReference>
<dbReference type="SUPFAM" id="SSF51735">
    <property type="entry name" value="NAD(P)-binding Rossmann-fold domains"/>
    <property type="match status" value="1"/>
</dbReference>
<dbReference type="OrthoDB" id="331544at2759"/>
<evidence type="ECO:0008006" key="7">
    <source>
        <dbReference type="Google" id="ProtNLM"/>
    </source>
</evidence>
<gene>
    <name evidence="5" type="ORF">CVT25_006180</name>
</gene>
<organism evidence="5 6">
    <name type="scientific">Psilocybe cyanescens</name>
    <dbReference type="NCBI Taxonomy" id="93625"/>
    <lineage>
        <taxon>Eukaryota</taxon>
        <taxon>Fungi</taxon>
        <taxon>Dikarya</taxon>
        <taxon>Basidiomycota</taxon>
        <taxon>Agaricomycotina</taxon>
        <taxon>Agaricomycetes</taxon>
        <taxon>Agaricomycetidae</taxon>
        <taxon>Agaricales</taxon>
        <taxon>Agaricineae</taxon>
        <taxon>Strophariaceae</taxon>
        <taxon>Psilocybe</taxon>
    </lineage>
</organism>
<comment type="caution">
    <text evidence="5">The sequence shown here is derived from an EMBL/GenBank/DDBJ whole genome shotgun (WGS) entry which is preliminary data.</text>
</comment>
<dbReference type="InterPro" id="IPR029044">
    <property type="entry name" value="Nucleotide-diphossugar_trans"/>
</dbReference>
<keyword evidence="6" id="KW-1185">Reference proteome</keyword>
<dbReference type="Gene3D" id="3.40.50.720">
    <property type="entry name" value="NAD(P)-binding Rossmann-like Domain"/>
    <property type="match status" value="1"/>
</dbReference>
<dbReference type="EMBL" id="NHYD01002459">
    <property type="protein sequence ID" value="PPQ86574.1"/>
    <property type="molecule type" value="Genomic_DNA"/>
</dbReference>
<evidence type="ECO:0000259" key="3">
    <source>
        <dbReference type="Pfam" id="PF00535"/>
    </source>
</evidence>
<evidence type="ECO:0000256" key="1">
    <source>
        <dbReference type="ARBA" id="ARBA00007637"/>
    </source>
</evidence>
<dbReference type="CDD" id="cd00761">
    <property type="entry name" value="Glyco_tranf_GTA_type"/>
    <property type="match status" value="1"/>
</dbReference>
<comment type="similarity">
    <text evidence="1">Belongs to the NAD(P)-dependent epimerase/dehydratase family.</text>
</comment>
<name>A0A409X793_PSICY</name>
<keyword evidence="2" id="KW-0472">Membrane</keyword>
<keyword evidence="2" id="KW-0812">Transmembrane</keyword>
<sequence>MEIQQELQVAPKRYLITGGHGFLGSNLALRMFKAKTNRVRVVDIAPTPAITGPVCHEFIKGDLCDMALCQLAVKDIDTVIHFSANMGGMGTIHDDNDFFIYEENHKMTTNILQASLDAGVKCFMYASSACVYPESLQCDQTGDVSLRESDVWAHPPPKPQGLYGLEKFNSEILIQQFASKMDVRIARFHNVYGPGGAWNDGREKAPAAMLRKALAMKLQNVPTDAKFEIWGDGLQRRSFLYVSDAVDGIVALLASSYGEPLNIGSETPVTIQDLAKIAIECAGLDPNPVLFSYNHQRPVGVMSRNSNNKMVEKVLGWKPRIWLLEGMGKTCAWIEGQVADLGDNPDVAQDLLISKVVHLRPSMVKFAIIIPITSRGTSSSADCLNNLRRFAQSLLRTTWRDTRERSGVTFRFVAYLAIDKDDEFLLPEGISDGKAQNVLREEGIFDIVTIYCDHPRGYVCWLWRDCAAKALEDRCDYMVLMGDDVILQDEGWMRETHREFAALAEEIGVPEGFGCIAFTDTSFPGMPTFPIVHRTHMEIFNQVIPEIFVNQDGDPYLFQLYRRWNCSRMFSSRISNGVGGESEARYNKKQAQKWTFEALDEAVSTADNWLRHEGCAIEKMLTLDVVIPCYRVDVPILDVILTLKPSATCTVMFIIIIDDPPSPHIIELQNKYSKRVDVRIRVNKTSLGASASRNRGMEESAADWIHFLDDDVVPNPDLLEQAEKAIRSEPQAAGFVGKSVFPVADSIFTAAVHLAGVTYFWGIAADKNLAEDVPWGVTANLITRRTNDDIKFDLKYPKTGGGEDIHFCRMKRESSLRNNRKGFIAAPGVQVTHPWWNNGTRSYWRFYNWSVGDGGLIQHLPEHVYTDYSPNSAELALFCIFGFFFSLILLRPTLITAFLKAFISIVLANILHDFYRHMYKHPERTVSMNTSIHPLSIIWKIAVIESSLIRMFSETGRLRGIISRKEYLLLSKRFDWFAGRLHNSPIMEERLHNVQRAVLGMIVFMFFVLGSP</sequence>
<dbReference type="InterPro" id="IPR001173">
    <property type="entry name" value="Glyco_trans_2-like"/>
</dbReference>
<dbReference type="AlphaFoldDB" id="A0A409X793"/>
<reference evidence="5 6" key="1">
    <citation type="journal article" date="2018" name="Evol. Lett.">
        <title>Horizontal gene cluster transfer increased hallucinogenic mushroom diversity.</title>
        <authorList>
            <person name="Reynolds H.T."/>
            <person name="Vijayakumar V."/>
            <person name="Gluck-Thaler E."/>
            <person name="Korotkin H.B."/>
            <person name="Matheny P.B."/>
            <person name="Slot J.C."/>
        </authorList>
    </citation>
    <scope>NUCLEOTIDE SEQUENCE [LARGE SCALE GENOMIC DNA]</scope>
    <source>
        <strain evidence="5 6">2631</strain>
    </source>
</reference>
<dbReference type="InterPro" id="IPR001509">
    <property type="entry name" value="Epimerase_deHydtase"/>
</dbReference>
<proteinExistence type="inferred from homology"/>
<feature type="transmembrane region" description="Helical" evidence="2">
    <location>
        <begin position="897"/>
        <end position="915"/>
    </location>
</feature>
<dbReference type="Pfam" id="PF00535">
    <property type="entry name" value="Glycos_transf_2"/>
    <property type="match status" value="1"/>
</dbReference>
<keyword evidence="2" id="KW-1133">Transmembrane helix</keyword>
<dbReference type="SUPFAM" id="SSF53448">
    <property type="entry name" value="Nucleotide-diphospho-sugar transferases"/>
    <property type="match status" value="1"/>
</dbReference>
<protein>
    <recommendedName>
        <fullName evidence="7">Glycosyltransferase 2-like domain-containing protein</fullName>
    </recommendedName>
</protein>
<evidence type="ECO:0000259" key="4">
    <source>
        <dbReference type="Pfam" id="PF01370"/>
    </source>
</evidence>
<dbReference type="Pfam" id="PF01370">
    <property type="entry name" value="Epimerase"/>
    <property type="match status" value="1"/>
</dbReference>
<evidence type="ECO:0000313" key="5">
    <source>
        <dbReference type="EMBL" id="PPQ86574.1"/>
    </source>
</evidence>
<dbReference type="Gene3D" id="3.90.550.10">
    <property type="entry name" value="Spore Coat Polysaccharide Biosynthesis Protein SpsA, Chain A"/>
    <property type="match status" value="1"/>
</dbReference>
<accession>A0A409X793</accession>
<dbReference type="Gene3D" id="3.90.25.10">
    <property type="entry name" value="UDP-galactose 4-epimerase, domain 1"/>
    <property type="match status" value="1"/>
</dbReference>
<evidence type="ECO:0000313" key="6">
    <source>
        <dbReference type="Proteomes" id="UP000283269"/>
    </source>
</evidence>
<dbReference type="PANTHER" id="PTHR43000">
    <property type="entry name" value="DTDP-D-GLUCOSE 4,6-DEHYDRATASE-RELATED"/>
    <property type="match status" value="1"/>
</dbReference>
<evidence type="ECO:0000256" key="2">
    <source>
        <dbReference type="SAM" id="Phobius"/>
    </source>
</evidence>
<dbReference type="InterPro" id="IPR036291">
    <property type="entry name" value="NAD(P)-bd_dom_sf"/>
</dbReference>